<keyword evidence="6 9" id="KW-0326">Glycosidase</keyword>
<dbReference type="PROSITE" id="PS00572">
    <property type="entry name" value="GLYCOSYL_HYDROL_F1_1"/>
    <property type="match status" value="1"/>
</dbReference>
<evidence type="ECO:0000256" key="5">
    <source>
        <dbReference type="ARBA" id="ARBA00023277"/>
    </source>
</evidence>
<keyword evidence="7" id="KW-0624">Polysaccharide degradation</keyword>
<dbReference type="PANTHER" id="PTHR10353:SF36">
    <property type="entry name" value="LP05116P"/>
    <property type="match status" value="1"/>
</dbReference>
<comment type="similarity">
    <text evidence="1 9">Belongs to the glycosyl hydrolase 1 family.</text>
</comment>
<evidence type="ECO:0000256" key="2">
    <source>
        <dbReference type="ARBA" id="ARBA00012744"/>
    </source>
</evidence>
<dbReference type="NCBIfam" id="TIGR03356">
    <property type="entry name" value="BGL"/>
    <property type="match status" value="1"/>
</dbReference>
<dbReference type="Proteomes" id="UP001371218">
    <property type="component" value="Unassembled WGS sequence"/>
</dbReference>
<dbReference type="InterPro" id="IPR018120">
    <property type="entry name" value="Glyco_hydro_1_AS"/>
</dbReference>
<dbReference type="EMBL" id="JBBUTG010000013">
    <property type="protein sequence ID" value="MEK8032986.1"/>
    <property type="molecule type" value="Genomic_DNA"/>
</dbReference>
<dbReference type="PRINTS" id="PR00131">
    <property type="entry name" value="GLHYDRLASE1"/>
</dbReference>
<dbReference type="Gene3D" id="3.20.20.80">
    <property type="entry name" value="Glycosidases"/>
    <property type="match status" value="1"/>
</dbReference>
<evidence type="ECO:0000256" key="7">
    <source>
        <dbReference type="ARBA" id="ARBA00023326"/>
    </source>
</evidence>
<feature type="active site" description="Nucleophile" evidence="8">
    <location>
        <position position="357"/>
    </location>
</feature>
<evidence type="ECO:0000256" key="9">
    <source>
        <dbReference type="RuleBase" id="RU361175"/>
    </source>
</evidence>
<name>A0ABU9BT60_9BURK</name>
<organism evidence="10 11">
    <name type="scientific">Ideonella lacteola</name>
    <dbReference type="NCBI Taxonomy" id="2984193"/>
    <lineage>
        <taxon>Bacteria</taxon>
        <taxon>Pseudomonadati</taxon>
        <taxon>Pseudomonadota</taxon>
        <taxon>Betaproteobacteria</taxon>
        <taxon>Burkholderiales</taxon>
        <taxon>Sphaerotilaceae</taxon>
        <taxon>Ideonella</taxon>
    </lineage>
</organism>
<comment type="caution">
    <text evidence="10">The sequence shown here is derived from an EMBL/GenBank/DDBJ whole genome shotgun (WGS) entry which is preliminary data.</text>
</comment>
<keyword evidence="5" id="KW-0119">Carbohydrate metabolism</keyword>
<dbReference type="RefSeq" id="WP_341427407.1">
    <property type="nucleotide sequence ID" value="NZ_JBBUTG010000013.1"/>
</dbReference>
<dbReference type="EC" id="3.2.1.21" evidence="2 9"/>
<keyword evidence="4" id="KW-0136">Cellulose degradation</keyword>
<dbReference type="GO" id="GO:0008422">
    <property type="term" value="F:beta-glucosidase activity"/>
    <property type="evidence" value="ECO:0007669"/>
    <property type="project" value="UniProtKB-EC"/>
</dbReference>
<evidence type="ECO:0000256" key="6">
    <source>
        <dbReference type="ARBA" id="ARBA00023295"/>
    </source>
</evidence>
<sequence>MNSNDTQFAAAASRAAFGPDFVWGSATSAAQIEGAGALDGKGPSIWDAFCREPGRINDASNIDVACDHYHRYRDDVALMKWLGLKAYRFSFAWPRVQPLGRGAWNEAGFAFYDRLIDSLLEAGIAPHATLYHWDLPLALHTQLGGWPSREIVPHFVDYAAEIARRFGDRLETIATLNEPWCVATLGYETAQFAPGQTNRAAAMQTSHHLLLSHGRAIKAMRAETRTKLGIVLNHTPAFPATELEADRRAARLDDGLNVRWYMDPVFRAQYPADVIEHLGADAPRIEPGDMADIAQPLDFLGVNFYTRSYISTQEPKVPAPGQQGFTDMGWEIYPKALTQHLVRITREYSPPPIYITENGMANADRIDADGRIPDAERIAYLREHLAALAKAVELGVDVRGYFYWSLLDNFEWNSGYVKRFGLFHVDYATQTRTAKDSAHWYRAFIEAQRVGHESPKA</sequence>
<evidence type="ECO:0000256" key="4">
    <source>
        <dbReference type="ARBA" id="ARBA00023001"/>
    </source>
</evidence>
<dbReference type="PANTHER" id="PTHR10353">
    <property type="entry name" value="GLYCOSYL HYDROLASE"/>
    <property type="match status" value="1"/>
</dbReference>
<accession>A0ABU9BT60</accession>
<evidence type="ECO:0000313" key="10">
    <source>
        <dbReference type="EMBL" id="MEK8032986.1"/>
    </source>
</evidence>
<proteinExistence type="inferred from homology"/>
<protein>
    <recommendedName>
        <fullName evidence="2 9">Beta-glucosidase</fullName>
        <ecNumber evidence="2 9">3.2.1.21</ecNumber>
    </recommendedName>
</protein>
<reference evidence="10 11" key="1">
    <citation type="submission" date="2024-04" db="EMBL/GenBank/DDBJ databases">
        <title>Novel species of the genus Ideonella isolated from streams.</title>
        <authorList>
            <person name="Lu H."/>
        </authorList>
    </citation>
    <scope>NUCLEOTIDE SEQUENCE [LARGE SCALE GENOMIC DNA]</scope>
    <source>
        <strain evidence="10 11">DXS29W</strain>
    </source>
</reference>
<keyword evidence="11" id="KW-1185">Reference proteome</keyword>
<keyword evidence="3 9" id="KW-0378">Hydrolase</keyword>
<evidence type="ECO:0000256" key="1">
    <source>
        <dbReference type="ARBA" id="ARBA00010838"/>
    </source>
</evidence>
<dbReference type="SUPFAM" id="SSF51445">
    <property type="entry name" value="(Trans)glycosidases"/>
    <property type="match status" value="1"/>
</dbReference>
<dbReference type="Pfam" id="PF00232">
    <property type="entry name" value="Glyco_hydro_1"/>
    <property type="match status" value="1"/>
</dbReference>
<evidence type="ECO:0000313" key="11">
    <source>
        <dbReference type="Proteomes" id="UP001371218"/>
    </source>
</evidence>
<comment type="catalytic activity">
    <reaction evidence="9">
        <text>Hydrolysis of terminal, non-reducing beta-D-glucosyl residues with release of beta-D-glucose.</text>
        <dbReference type="EC" id="3.2.1.21"/>
    </reaction>
</comment>
<evidence type="ECO:0000256" key="3">
    <source>
        <dbReference type="ARBA" id="ARBA00022801"/>
    </source>
</evidence>
<evidence type="ECO:0000256" key="8">
    <source>
        <dbReference type="PROSITE-ProRule" id="PRU10055"/>
    </source>
</evidence>
<dbReference type="InterPro" id="IPR017736">
    <property type="entry name" value="Glyco_hydro_1_beta-glucosidase"/>
</dbReference>
<dbReference type="InterPro" id="IPR001360">
    <property type="entry name" value="Glyco_hydro_1"/>
</dbReference>
<dbReference type="InterPro" id="IPR017853">
    <property type="entry name" value="GH"/>
</dbReference>
<gene>
    <name evidence="10" type="ORF">AACH06_19360</name>
</gene>